<dbReference type="PANTHER" id="PTHR31997:SF1">
    <property type="entry name" value="AGAP003710-PA"/>
    <property type="match status" value="1"/>
</dbReference>
<name>A0ABP0G448_CLALP</name>
<dbReference type="InterPro" id="IPR022194">
    <property type="entry name" value="DUF3719"/>
</dbReference>
<evidence type="ECO:0000259" key="3">
    <source>
        <dbReference type="Pfam" id="PF12516"/>
    </source>
</evidence>
<evidence type="ECO:0000313" key="4">
    <source>
        <dbReference type="EMBL" id="CAK8686617.1"/>
    </source>
</evidence>
<dbReference type="Proteomes" id="UP001642483">
    <property type="component" value="Unassembled WGS sequence"/>
</dbReference>
<dbReference type="EMBL" id="CAWYQH010000102">
    <property type="protein sequence ID" value="CAK8686617.1"/>
    <property type="molecule type" value="Genomic_DNA"/>
</dbReference>
<evidence type="ECO:0000256" key="2">
    <source>
        <dbReference type="SAM" id="MobiDB-lite"/>
    </source>
</evidence>
<accession>A0ABP0G448</accession>
<protein>
    <recommendedName>
        <fullName evidence="3">DUF3719 domain-containing protein</fullName>
    </recommendedName>
</protein>
<keyword evidence="5" id="KW-1185">Reference proteome</keyword>
<dbReference type="Pfam" id="PF12516">
    <property type="entry name" value="DUF3719"/>
    <property type="match status" value="1"/>
</dbReference>
<proteinExistence type="inferred from homology"/>
<dbReference type="InterPro" id="IPR039630">
    <property type="entry name" value="FAM149"/>
</dbReference>
<gene>
    <name evidence="4" type="ORF">CVLEPA_LOCUS18550</name>
</gene>
<evidence type="ECO:0000256" key="1">
    <source>
        <dbReference type="ARBA" id="ARBA00008309"/>
    </source>
</evidence>
<dbReference type="PANTHER" id="PTHR31997">
    <property type="entry name" value="AGAP003710-PA"/>
    <property type="match status" value="1"/>
</dbReference>
<comment type="caution">
    <text evidence="4">The sequence shown here is derived from an EMBL/GenBank/DDBJ whole genome shotgun (WGS) entry which is preliminary data.</text>
</comment>
<sequence>MAGRFTRQPNGLEIRGISRGSLLDHPRVEPVDEPLLVPPSSRGLYFYETIHAGQHLMDAGDDDDSTITGGSDEERRTINQSLTQSDDTIAESETSHYWSAGNSFTTGNTTERSSVYSWGDDEFDHQASQRVREMFQEIERMLFEGVLSGSISLQQECREWMVAFPHLRIIGKQLLPPCDIGQWHPVAAQSKKSSIQAPQPTNDLDPLDVDSLEVRGSSVPTHAVPSQHFHPPDQDNIYAPTSVGSKLPHLYEEIFEQDGTVEEYLAYDIREMDEEENTKRYYIPRRRRLGFPPITPNACVRDAVLHQVFDVVWNRVVACLSSDKRSKASLLKHLVQNISRAQDAQLSENLLHAAEMKDNSQLSVPTLRYPNDHRSQQIGPQNFFPENLDYEEGIYPHQLPGDRFGVQPLNPASSMMMMPPMSRLLNPDVVGLPLSRGSYFDQANSRHLPFSQGRLSTAPYSNTGDINSLNDVMKISQKKLQARSERLPLPNDDFSGGPLPDPRFSGRPLSSHFVNGSNIPGSGNPLGAMSHHLSAIAISGTPSPLATPNRPFNRDMLARQPSATARKGRGGRLARLLPLDRAKTPNIEFDGYVKATKLIPGHLEPQSTSFSGRINSPPHSFQPPPTAPNLGTWMNSRLPPISSGLESLQENTLMDFKRTRGKTAHTRIASALADEKPVNRALENMSRPNTTHTFRADNLVQKRSTSVTPSNFMFGAQGNSIGIPTLKTSSPAGAGFLATSSGSNLPYPQQSATSPDNVTGLVGITGRSINLGLGQSTSPDEEPGPPHSSWGLSSQNMSAVRRKRAVFGLI</sequence>
<comment type="similarity">
    <text evidence="1">Belongs to the FAM149 family.</text>
</comment>
<reference evidence="4 5" key="1">
    <citation type="submission" date="2024-02" db="EMBL/GenBank/DDBJ databases">
        <authorList>
            <person name="Daric V."/>
            <person name="Darras S."/>
        </authorList>
    </citation>
    <scope>NUCLEOTIDE SEQUENCE [LARGE SCALE GENOMIC DNA]</scope>
</reference>
<feature type="region of interest" description="Disordered" evidence="2">
    <location>
        <begin position="771"/>
        <end position="796"/>
    </location>
</feature>
<feature type="domain" description="DUF3719" evidence="3">
    <location>
        <begin position="141"/>
        <end position="193"/>
    </location>
</feature>
<organism evidence="4 5">
    <name type="scientific">Clavelina lepadiformis</name>
    <name type="common">Light-bulb sea squirt</name>
    <name type="synonym">Ascidia lepadiformis</name>
    <dbReference type="NCBI Taxonomy" id="159417"/>
    <lineage>
        <taxon>Eukaryota</taxon>
        <taxon>Metazoa</taxon>
        <taxon>Chordata</taxon>
        <taxon>Tunicata</taxon>
        <taxon>Ascidiacea</taxon>
        <taxon>Aplousobranchia</taxon>
        <taxon>Clavelinidae</taxon>
        <taxon>Clavelina</taxon>
    </lineage>
</organism>
<evidence type="ECO:0000313" key="5">
    <source>
        <dbReference type="Proteomes" id="UP001642483"/>
    </source>
</evidence>